<evidence type="ECO:0000256" key="2">
    <source>
        <dbReference type="SAM" id="Phobius"/>
    </source>
</evidence>
<dbReference type="PANTHER" id="PTHR34473:SF2">
    <property type="entry name" value="UPF0699 TRANSMEMBRANE PROTEIN YDBT"/>
    <property type="match status" value="1"/>
</dbReference>
<feature type="transmembrane region" description="Helical" evidence="2">
    <location>
        <begin position="229"/>
        <end position="251"/>
    </location>
</feature>
<organism evidence="4 5">
    <name type="scientific">Stackebrandtia nassauensis (strain DSM 44728 / CIP 108903 / NRRL B-16338 / NBRC 102104 / LLR-40K-21)</name>
    <dbReference type="NCBI Taxonomy" id="446470"/>
    <lineage>
        <taxon>Bacteria</taxon>
        <taxon>Bacillati</taxon>
        <taxon>Actinomycetota</taxon>
        <taxon>Actinomycetes</taxon>
        <taxon>Glycomycetales</taxon>
        <taxon>Glycomycetaceae</taxon>
        <taxon>Stackebrandtia</taxon>
    </lineage>
</organism>
<feature type="transmembrane region" description="Helical" evidence="2">
    <location>
        <begin position="271"/>
        <end position="294"/>
    </location>
</feature>
<keyword evidence="2" id="KW-0472">Membrane</keyword>
<dbReference type="Pfam" id="PF03703">
    <property type="entry name" value="bPH_2"/>
    <property type="match status" value="2"/>
</dbReference>
<evidence type="ECO:0000313" key="4">
    <source>
        <dbReference type="EMBL" id="ADD44707.1"/>
    </source>
</evidence>
<dbReference type="OrthoDB" id="4121259at2"/>
<dbReference type="InterPro" id="IPR005182">
    <property type="entry name" value="YdbS-like_PH"/>
</dbReference>
<feature type="region of interest" description="Disordered" evidence="1">
    <location>
        <begin position="1"/>
        <end position="39"/>
    </location>
</feature>
<protein>
    <submittedName>
        <fullName evidence="4">Membrane-flanked domain protein</fullName>
    </submittedName>
</protein>
<dbReference type="AlphaFoldDB" id="D3QAR1"/>
<gene>
    <name evidence="4" type="ordered locus">Snas_5071</name>
</gene>
<feature type="transmembrane region" description="Helical" evidence="2">
    <location>
        <begin position="80"/>
        <end position="101"/>
    </location>
</feature>
<dbReference type="STRING" id="446470.Snas_5071"/>
<dbReference type="EMBL" id="CP001778">
    <property type="protein sequence ID" value="ADD44707.1"/>
    <property type="molecule type" value="Genomic_DNA"/>
</dbReference>
<dbReference type="PIRSF" id="PIRSF026631">
    <property type="entry name" value="UCP026631"/>
    <property type="match status" value="1"/>
</dbReference>
<dbReference type="RefSeq" id="WP_013020278.1">
    <property type="nucleotide sequence ID" value="NC_013947.1"/>
</dbReference>
<keyword evidence="5" id="KW-1185">Reference proteome</keyword>
<accession>D3QAR1</accession>
<proteinExistence type="predicted"/>
<dbReference type="Proteomes" id="UP000000844">
    <property type="component" value="Chromosome"/>
</dbReference>
<evidence type="ECO:0000313" key="5">
    <source>
        <dbReference type="Proteomes" id="UP000000844"/>
    </source>
</evidence>
<sequence>MTGEGPTNAPGGPALSPDAAEPRGGTSEPGGPAETDARSAVDGWRRLDSRVLWVDTVRAILSLIPGGLAVFVFGQEINGFFIGSALVATAAGVLGAVADFLRWFKTRYRVTSDHIELRTGLLFRKHRTVKLDRIRSIDAKAKLRHRLAGLRILRIEAGQQGSAGESAFALDAVSKETARRLRVELLHRAPAPAATETETEPDAESAPESMSDETTLATFRWQWIVHNIFTIWAYLVAAGLVWGGNALAGLFGGEPVDWALSLLGWQGFTHLPSLLSVTIALGVLGVAGLAFAFMTENWGFRLTRVTDPANSTLRTEKGLFSTREVNRDENRLRGVQISQPLLWRWLGTADTAAISTGLSQWGEASQLLPRTPIATARAVAARVLPDAEALFSRRLVRHPWAALRRRLVRATVTTAVVTGIAAYLGATVPGFPDTVWIYCGLILWPLALGLAVASYLSLGHAVSGDYVVTRSGSLSAATAVLRRQAIIGWTFKQSLFQRLAGLMSVEATTAAGDKEYSVPDAAEADALRFADAALPGLVRPFLETDRQRYLPGQR</sequence>
<keyword evidence="2" id="KW-1133">Transmembrane helix</keyword>
<name>D3QAR1_STANL</name>
<dbReference type="eggNOG" id="COG3428">
    <property type="taxonomic scope" value="Bacteria"/>
</dbReference>
<keyword evidence="2" id="KW-0812">Transmembrane</keyword>
<dbReference type="InterPro" id="IPR014529">
    <property type="entry name" value="UCP026631"/>
</dbReference>
<dbReference type="HOGENOM" id="CLU_024617_1_0_11"/>
<feature type="transmembrane region" description="Helical" evidence="2">
    <location>
        <begin position="52"/>
        <end position="74"/>
    </location>
</feature>
<dbReference type="PANTHER" id="PTHR34473">
    <property type="entry name" value="UPF0699 TRANSMEMBRANE PROTEIN YDBS"/>
    <property type="match status" value="1"/>
</dbReference>
<reference evidence="4 5" key="1">
    <citation type="journal article" date="2009" name="Stand. Genomic Sci.">
        <title>Complete genome sequence of Stackebrandtia nassauensis type strain (LLR-40K-21).</title>
        <authorList>
            <person name="Munk C."/>
            <person name="Lapidus A."/>
            <person name="Copeland A."/>
            <person name="Jando M."/>
            <person name="Mayilraj S."/>
            <person name="Glavina Del Rio T."/>
            <person name="Nolan M."/>
            <person name="Chen F."/>
            <person name="Lucas S."/>
            <person name="Tice H."/>
            <person name="Cheng J.F."/>
            <person name="Han C."/>
            <person name="Detter J.C."/>
            <person name="Bruce D."/>
            <person name="Goodwin L."/>
            <person name="Chain P."/>
            <person name="Pitluck S."/>
            <person name="Goker M."/>
            <person name="Ovchinikova G."/>
            <person name="Pati A."/>
            <person name="Ivanova N."/>
            <person name="Mavromatis K."/>
            <person name="Chen A."/>
            <person name="Palaniappan K."/>
            <person name="Land M."/>
            <person name="Hauser L."/>
            <person name="Chang Y.J."/>
            <person name="Jeffries C.D."/>
            <person name="Bristow J."/>
            <person name="Eisen J.A."/>
            <person name="Markowitz V."/>
            <person name="Hugenholtz P."/>
            <person name="Kyrpides N.C."/>
            <person name="Klenk H.P."/>
        </authorList>
    </citation>
    <scope>NUCLEOTIDE SEQUENCE [LARGE SCALE GENOMIC DNA]</scope>
    <source>
        <strain evidence="5">DSM 44728 / CIP 108903 / NRRL B-16338 / NBRC 102104 / LLR-40K-21</strain>
    </source>
</reference>
<dbReference type="KEGG" id="sna:Snas_5071"/>
<feature type="transmembrane region" description="Helical" evidence="2">
    <location>
        <begin position="435"/>
        <end position="456"/>
    </location>
</feature>
<feature type="domain" description="YdbS-like PH" evidence="3">
    <location>
        <begin position="461"/>
        <end position="531"/>
    </location>
</feature>
<evidence type="ECO:0000259" key="3">
    <source>
        <dbReference type="Pfam" id="PF03703"/>
    </source>
</evidence>
<evidence type="ECO:0000256" key="1">
    <source>
        <dbReference type="SAM" id="MobiDB-lite"/>
    </source>
</evidence>
<feature type="transmembrane region" description="Helical" evidence="2">
    <location>
        <begin position="407"/>
        <end position="429"/>
    </location>
</feature>
<feature type="domain" description="YdbS-like PH" evidence="3">
    <location>
        <begin position="103"/>
        <end position="182"/>
    </location>
</feature>